<accession>A0ABD3DJZ7</accession>
<dbReference type="AlphaFoldDB" id="A0ABD3DJZ7"/>
<evidence type="ECO:0000313" key="2">
    <source>
        <dbReference type="Proteomes" id="UP001632038"/>
    </source>
</evidence>
<comment type="caution">
    <text evidence="1">The sequence shown here is derived from an EMBL/GenBank/DDBJ whole genome shotgun (WGS) entry which is preliminary data.</text>
</comment>
<reference evidence="2" key="1">
    <citation type="journal article" date="2024" name="IScience">
        <title>Strigolactones Initiate the Formation of Haustorium-like Structures in Castilleja.</title>
        <authorList>
            <person name="Buerger M."/>
            <person name="Peterson D."/>
            <person name="Chory J."/>
        </authorList>
    </citation>
    <scope>NUCLEOTIDE SEQUENCE [LARGE SCALE GENOMIC DNA]</scope>
</reference>
<dbReference type="Proteomes" id="UP001632038">
    <property type="component" value="Unassembled WGS sequence"/>
</dbReference>
<dbReference type="EMBL" id="JAVIJP010000016">
    <property type="protein sequence ID" value="KAL3642179.1"/>
    <property type="molecule type" value="Genomic_DNA"/>
</dbReference>
<name>A0ABD3DJZ7_9LAMI</name>
<gene>
    <name evidence="1" type="ORF">CASFOL_012994</name>
</gene>
<evidence type="ECO:0000313" key="1">
    <source>
        <dbReference type="EMBL" id="KAL3642179.1"/>
    </source>
</evidence>
<proteinExistence type="predicted"/>
<sequence>MCLLAIKSFDSSKFPRLENLTLENCYGFEEFKLSSRSIKRIAIINPGEAIMATIDAPNILYFEFSTVYLQSSFSFTTTSHEWESYIHLCHNRGCLSSWLYKINELVKGFRQSKISMHISQSFKDRNVKEIMPLDNSSFKELVVVEKLIIHNVSFFSFAAIMKCMFRIIRPRYIVEHLLVYDDEAIRQRVESLRKMVVAWRESGTHFCQQDLEDVIMEGARPMLPENEIIFQSK</sequence>
<protein>
    <submittedName>
        <fullName evidence="1">Uncharacterized protein</fullName>
    </submittedName>
</protein>
<keyword evidence="2" id="KW-1185">Reference proteome</keyword>
<organism evidence="1 2">
    <name type="scientific">Castilleja foliolosa</name>
    <dbReference type="NCBI Taxonomy" id="1961234"/>
    <lineage>
        <taxon>Eukaryota</taxon>
        <taxon>Viridiplantae</taxon>
        <taxon>Streptophyta</taxon>
        <taxon>Embryophyta</taxon>
        <taxon>Tracheophyta</taxon>
        <taxon>Spermatophyta</taxon>
        <taxon>Magnoliopsida</taxon>
        <taxon>eudicotyledons</taxon>
        <taxon>Gunneridae</taxon>
        <taxon>Pentapetalae</taxon>
        <taxon>asterids</taxon>
        <taxon>lamiids</taxon>
        <taxon>Lamiales</taxon>
        <taxon>Orobanchaceae</taxon>
        <taxon>Pedicularideae</taxon>
        <taxon>Castillejinae</taxon>
        <taxon>Castilleja</taxon>
    </lineage>
</organism>